<evidence type="ECO:0000256" key="3">
    <source>
        <dbReference type="ARBA" id="ARBA00022475"/>
    </source>
</evidence>
<organism evidence="7 8">
    <name type="scientific">Bacillus wiedmannii</name>
    <dbReference type="NCBI Taxonomy" id="1890302"/>
    <lineage>
        <taxon>Bacteria</taxon>
        <taxon>Bacillati</taxon>
        <taxon>Bacillota</taxon>
        <taxon>Bacilli</taxon>
        <taxon>Bacillales</taxon>
        <taxon>Bacillaceae</taxon>
        <taxon>Bacillus</taxon>
        <taxon>Bacillus cereus group</taxon>
    </lineage>
</organism>
<dbReference type="PANTHER" id="PTHR37316:SF3">
    <property type="entry name" value="TEICHOIC ACID GLYCEROL-PHOSPHATE TRANSFERASE"/>
    <property type="match status" value="1"/>
</dbReference>
<evidence type="ECO:0000313" key="8">
    <source>
        <dbReference type="Proteomes" id="UP000223472"/>
    </source>
</evidence>
<dbReference type="InterPro" id="IPR043149">
    <property type="entry name" value="TagF_N"/>
</dbReference>
<protein>
    <submittedName>
        <fullName evidence="7">CDP-glycerol glycerophosphotransferase</fullName>
    </submittedName>
</protein>
<sequence length="668" mass="79490">MKESISNFVKRYILNHQVNSITANKENEVQISFSQLNPLIGKRNLIIKDRNSGRRVKKVIKNNKGTFDLQEVFEICDSGSFDLYVTFNLLNRKFSRRVPYNNLNRPFELVDRNNHYKLRSFKTVNNNLSFSSQRIACQHMLTEIKSVGHNFYLAGEIENFSDNKLSKVELIVQRRDNKRCYGYKCELQEGNEDIYRFNCILFTDKLKKDLILNSRWDVFIQARNEENIIIYKELVNLQNYKKIVREEERYLENVLNNEQNIVSLYATMGKESLAIWYTDQVQFEKTYNIAKGKSVFNQTCESEKLDEQMIFFESFFGKNYSGNPKYIYEEMLRDDKYKNYKFVWSYSGESHTNLPGNPIIVKRETEEYYKYLAKSKYWVSNILFPVQRKREGNIYLQTWHGTPLKKLGFDIDIEGPETLARENFYIESRNWDYLISANSYSGKIFKRAFKFNKKVLEVGYPANDIFYKSDLEDQVNKIKKKLNIPSHKKVILYAPTWRDNEATNSWEHSFELKFSLDEFYKKFKDEYVLILRMHHLVADALQIKDEHKSTVLELSKYDDIQELYTISDILVTDYSSVFFDYANSRKPMLFFGYDFEEYKEEIRGFYLDMEKDLPGPVIQTGPELLKAIENIDLISDEYKEKYDEFYAKFCELEDGKAAQRVITEVFQK</sequence>
<dbReference type="Proteomes" id="UP000223472">
    <property type="component" value="Unassembled WGS sequence"/>
</dbReference>
<dbReference type="SUPFAM" id="SSF53756">
    <property type="entry name" value="UDP-Glycosyltransferase/glycogen phosphorylase"/>
    <property type="match status" value="1"/>
</dbReference>
<keyword evidence="3" id="KW-1003">Cell membrane</keyword>
<dbReference type="InterPro" id="IPR051612">
    <property type="entry name" value="Teichoic_Acid_Biosynth"/>
</dbReference>
<dbReference type="AlphaFoldDB" id="A0A2B6RMW8"/>
<evidence type="ECO:0000256" key="2">
    <source>
        <dbReference type="ARBA" id="ARBA00010488"/>
    </source>
</evidence>
<evidence type="ECO:0000256" key="4">
    <source>
        <dbReference type="ARBA" id="ARBA00022679"/>
    </source>
</evidence>
<proteinExistence type="inferred from homology"/>
<dbReference type="GO" id="GO:0005886">
    <property type="term" value="C:plasma membrane"/>
    <property type="evidence" value="ECO:0007669"/>
    <property type="project" value="UniProtKB-SubCell"/>
</dbReference>
<name>A0A2B6RMW8_9BACI</name>
<evidence type="ECO:0000256" key="1">
    <source>
        <dbReference type="ARBA" id="ARBA00004202"/>
    </source>
</evidence>
<keyword evidence="5" id="KW-0777">Teichoic acid biosynthesis</keyword>
<gene>
    <name evidence="7" type="ORF">COM27_15280</name>
</gene>
<dbReference type="GO" id="GO:0047355">
    <property type="term" value="F:CDP-glycerol glycerophosphotransferase activity"/>
    <property type="evidence" value="ECO:0007669"/>
    <property type="project" value="InterPro"/>
</dbReference>
<dbReference type="PANTHER" id="PTHR37316">
    <property type="entry name" value="TEICHOIC ACID GLYCEROL-PHOSPHATE PRIMASE"/>
    <property type="match status" value="1"/>
</dbReference>
<comment type="similarity">
    <text evidence="2">Belongs to the CDP-glycerol glycerophosphotransferase family.</text>
</comment>
<dbReference type="InterPro" id="IPR043148">
    <property type="entry name" value="TagF_C"/>
</dbReference>
<accession>A0A2B6RMW8</accession>
<dbReference type="InterPro" id="IPR007554">
    <property type="entry name" value="Glycerophosphate_synth"/>
</dbReference>
<dbReference type="Pfam" id="PF04464">
    <property type="entry name" value="Glyphos_transf"/>
    <property type="match status" value="1"/>
</dbReference>
<evidence type="ECO:0000256" key="6">
    <source>
        <dbReference type="ARBA" id="ARBA00023136"/>
    </source>
</evidence>
<dbReference type="Gene3D" id="3.40.50.11820">
    <property type="match status" value="1"/>
</dbReference>
<dbReference type="Gene3D" id="3.40.50.12580">
    <property type="match status" value="1"/>
</dbReference>
<dbReference type="EMBL" id="NVIY01000023">
    <property type="protein sequence ID" value="PGD34740.1"/>
    <property type="molecule type" value="Genomic_DNA"/>
</dbReference>
<comment type="subcellular location">
    <subcellularLocation>
        <location evidence="1">Cell membrane</location>
        <topology evidence="1">Peripheral membrane protein</topology>
    </subcellularLocation>
</comment>
<evidence type="ECO:0000313" key="7">
    <source>
        <dbReference type="EMBL" id="PGD34740.1"/>
    </source>
</evidence>
<comment type="caution">
    <text evidence="7">The sequence shown here is derived from an EMBL/GenBank/DDBJ whole genome shotgun (WGS) entry which is preliminary data.</text>
</comment>
<dbReference type="GO" id="GO:0019350">
    <property type="term" value="P:teichoic acid biosynthetic process"/>
    <property type="evidence" value="ECO:0007669"/>
    <property type="project" value="UniProtKB-KW"/>
</dbReference>
<keyword evidence="6" id="KW-0472">Membrane</keyword>
<dbReference type="RefSeq" id="WP_098707775.1">
    <property type="nucleotide sequence ID" value="NZ_NUTJ01000018.1"/>
</dbReference>
<evidence type="ECO:0000256" key="5">
    <source>
        <dbReference type="ARBA" id="ARBA00022944"/>
    </source>
</evidence>
<reference evidence="7 8" key="1">
    <citation type="submission" date="2017-09" db="EMBL/GenBank/DDBJ databases">
        <title>Large-scale bioinformatics analysis of Bacillus genomes uncovers conserved roles of natural products in bacterial physiology.</title>
        <authorList>
            <consortium name="Agbiome Team Llc"/>
            <person name="Bleich R.M."/>
            <person name="Grubbs K.J."/>
            <person name="Santa Maria K.C."/>
            <person name="Allen S.E."/>
            <person name="Farag S."/>
            <person name="Shank E.A."/>
            <person name="Bowers A."/>
        </authorList>
    </citation>
    <scope>NUCLEOTIDE SEQUENCE [LARGE SCALE GENOMIC DNA]</scope>
    <source>
        <strain evidence="7 8">AFS065610</strain>
    </source>
</reference>
<keyword evidence="4 7" id="KW-0808">Transferase</keyword>